<proteinExistence type="predicted"/>
<name>A0AAE3M422_9BACT</name>
<reference evidence="1" key="1">
    <citation type="submission" date="2022-10" db="EMBL/GenBank/DDBJ databases">
        <authorList>
            <person name="Yu W.X."/>
        </authorList>
    </citation>
    <scope>NUCLEOTIDE SEQUENCE</scope>
    <source>
        <strain evidence="1">AAT</strain>
    </source>
</reference>
<dbReference type="RefSeq" id="WP_301190397.1">
    <property type="nucleotide sequence ID" value="NZ_JAPDPJ010000019.1"/>
</dbReference>
<protein>
    <submittedName>
        <fullName evidence="1">Uncharacterized protein</fullName>
    </submittedName>
</protein>
<evidence type="ECO:0000313" key="1">
    <source>
        <dbReference type="EMBL" id="MCW3786832.1"/>
    </source>
</evidence>
<evidence type="ECO:0000313" key="2">
    <source>
        <dbReference type="Proteomes" id="UP001209229"/>
    </source>
</evidence>
<gene>
    <name evidence="1" type="ORF">OM075_10165</name>
</gene>
<dbReference type="Proteomes" id="UP001209229">
    <property type="component" value="Unassembled WGS sequence"/>
</dbReference>
<keyword evidence="2" id="KW-1185">Reference proteome</keyword>
<organism evidence="1 2">
    <name type="scientific">Plebeiibacterium sediminum</name>
    <dbReference type="NCBI Taxonomy" id="2992112"/>
    <lineage>
        <taxon>Bacteria</taxon>
        <taxon>Pseudomonadati</taxon>
        <taxon>Bacteroidota</taxon>
        <taxon>Bacteroidia</taxon>
        <taxon>Marinilabiliales</taxon>
        <taxon>Marinilabiliaceae</taxon>
        <taxon>Plebeiibacterium</taxon>
    </lineage>
</organism>
<dbReference type="EMBL" id="JAPDPJ010000019">
    <property type="protein sequence ID" value="MCW3786832.1"/>
    <property type="molecule type" value="Genomic_DNA"/>
</dbReference>
<comment type="caution">
    <text evidence="1">The sequence shown here is derived from an EMBL/GenBank/DDBJ whole genome shotgun (WGS) entry which is preliminary data.</text>
</comment>
<accession>A0AAE3M422</accession>
<sequence length="56" mass="6594">MKNKKIPLSKEMKIVLLKWLQQGYVLENEMQELFPDVINKINVLNLGRGINPEKEQ</sequence>
<dbReference type="AlphaFoldDB" id="A0AAE3M422"/>